<evidence type="ECO:0000313" key="2">
    <source>
        <dbReference type="Proteomes" id="UP001237823"/>
    </source>
</evidence>
<dbReference type="Proteomes" id="UP001237823">
    <property type="component" value="Unassembled WGS sequence"/>
</dbReference>
<accession>A0ABT7TAY7</accession>
<dbReference type="EMBL" id="JAUCML010000012">
    <property type="protein sequence ID" value="MDM7886519.1"/>
    <property type="molecule type" value="Genomic_DNA"/>
</dbReference>
<comment type="caution">
    <text evidence="1">The sequence shown here is derived from an EMBL/GenBank/DDBJ whole genome shotgun (WGS) entry which is preliminary data.</text>
</comment>
<proteinExistence type="predicted"/>
<keyword evidence="2" id="KW-1185">Reference proteome</keyword>
<organism evidence="1 2">
    <name type="scientific">Curtobacterium citri</name>
    <dbReference type="NCBI Taxonomy" id="3055139"/>
    <lineage>
        <taxon>Bacteria</taxon>
        <taxon>Bacillati</taxon>
        <taxon>Actinomycetota</taxon>
        <taxon>Actinomycetes</taxon>
        <taxon>Micrococcales</taxon>
        <taxon>Microbacteriaceae</taxon>
        <taxon>Curtobacterium</taxon>
    </lineage>
</organism>
<name>A0ABT7TAY7_9MICO</name>
<sequence length="90" mass="9636">MVIVRAADFALAIARAEDEAARYAVDVDAEYLGLAQAFALVDDPGDGAEVFSLMRDSDLPPDEYLDAFFDTGDERQGDVGAAGRPSEPPR</sequence>
<dbReference type="RefSeq" id="WP_289459864.1">
    <property type="nucleotide sequence ID" value="NZ_JAUCML010000012.1"/>
</dbReference>
<gene>
    <name evidence="1" type="ORF">QUG92_15520</name>
</gene>
<reference evidence="1 2" key="1">
    <citation type="submission" date="2023-06" db="EMBL/GenBank/DDBJ databases">
        <authorList>
            <person name="Feng G."/>
            <person name="Li J."/>
            <person name="Zhu H."/>
        </authorList>
    </citation>
    <scope>NUCLEOTIDE SEQUENCE [LARGE SCALE GENOMIC DNA]</scope>
    <source>
        <strain evidence="1 2">RHCKG23</strain>
    </source>
</reference>
<protein>
    <submittedName>
        <fullName evidence="1">Uncharacterized protein</fullName>
    </submittedName>
</protein>
<evidence type="ECO:0000313" key="1">
    <source>
        <dbReference type="EMBL" id="MDM7886519.1"/>
    </source>
</evidence>